<feature type="signal peptide" evidence="2">
    <location>
        <begin position="1"/>
        <end position="18"/>
    </location>
</feature>
<dbReference type="RefSeq" id="XP_026614436.1">
    <property type="nucleotide sequence ID" value="XM_026755395.1"/>
</dbReference>
<dbReference type="AlphaFoldDB" id="A0A397GYK6"/>
<comment type="caution">
    <text evidence="3">The sequence shown here is derived from an EMBL/GenBank/DDBJ whole genome shotgun (WGS) entry which is preliminary data.</text>
</comment>
<dbReference type="STRING" id="41047.A0A397GYK6"/>
<evidence type="ECO:0000313" key="4">
    <source>
        <dbReference type="Proteomes" id="UP000215305"/>
    </source>
</evidence>
<organism evidence="3 4">
    <name type="scientific">Aspergillus thermomutatus</name>
    <name type="common">Neosartorya pseudofischeri</name>
    <dbReference type="NCBI Taxonomy" id="41047"/>
    <lineage>
        <taxon>Eukaryota</taxon>
        <taxon>Fungi</taxon>
        <taxon>Dikarya</taxon>
        <taxon>Ascomycota</taxon>
        <taxon>Pezizomycotina</taxon>
        <taxon>Eurotiomycetes</taxon>
        <taxon>Eurotiomycetidae</taxon>
        <taxon>Eurotiales</taxon>
        <taxon>Aspergillaceae</taxon>
        <taxon>Aspergillus</taxon>
        <taxon>Aspergillus subgen. Fumigati</taxon>
    </lineage>
</organism>
<dbReference type="Gene3D" id="1.50.10.10">
    <property type="match status" value="1"/>
</dbReference>
<dbReference type="EMBL" id="NKHU02000096">
    <property type="protein sequence ID" value="RHZ55737.1"/>
    <property type="molecule type" value="Genomic_DNA"/>
</dbReference>
<dbReference type="VEuPathDB" id="FungiDB:CDV56_101776"/>
<evidence type="ECO:0000256" key="1">
    <source>
        <dbReference type="ARBA" id="ARBA00022801"/>
    </source>
</evidence>
<proteinExistence type="predicted"/>
<dbReference type="GO" id="GO:0016787">
    <property type="term" value="F:hydrolase activity"/>
    <property type="evidence" value="ECO:0007669"/>
    <property type="project" value="UniProtKB-KW"/>
</dbReference>
<gene>
    <name evidence="3" type="ORF">CDV56_101776</name>
</gene>
<reference evidence="3" key="1">
    <citation type="submission" date="2018-08" db="EMBL/GenBank/DDBJ databases">
        <title>Draft genome sequence of azole-resistant Aspergillus thermomutatus (Neosartorya pseudofischeri) strain HMR AF 39, isolated from a human nasal aspirate.</title>
        <authorList>
            <person name="Parent-Michaud M."/>
            <person name="Dufresne P.J."/>
            <person name="Fournier E."/>
            <person name="Martineau C."/>
            <person name="Moreira S."/>
            <person name="Perkins V."/>
            <person name="De Repentigny L."/>
            <person name="Dufresne S.F."/>
        </authorList>
    </citation>
    <scope>NUCLEOTIDE SEQUENCE [LARGE SCALE GENOMIC DNA]</scope>
    <source>
        <strain evidence="3">HMR AF 39</strain>
    </source>
</reference>
<dbReference type="GO" id="GO:0005975">
    <property type="term" value="P:carbohydrate metabolic process"/>
    <property type="evidence" value="ECO:0007669"/>
    <property type="project" value="InterPro"/>
</dbReference>
<keyword evidence="1" id="KW-0378">Hydrolase</keyword>
<keyword evidence="2" id="KW-0732">Signal</keyword>
<protein>
    <submittedName>
        <fullName evidence="3">Uncharacterized protein</fullName>
    </submittedName>
</protein>
<evidence type="ECO:0000256" key="2">
    <source>
        <dbReference type="SAM" id="SignalP"/>
    </source>
</evidence>
<name>A0A397GYK6_ASPTH</name>
<dbReference type="PANTHER" id="PTHR33886:SF11">
    <property type="entry name" value="WALL GLYCOSYL HYDROLASE YTER, PUTATIVE (AFU_ORTHOLOGUE AFUA_2G14630)-RELATED"/>
    <property type="match status" value="1"/>
</dbReference>
<dbReference type="PANTHER" id="PTHR33886">
    <property type="entry name" value="UNSATURATED RHAMNOGALACTURONAN HYDROLASE (EUROFUNG)"/>
    <property type="match status" value="1"/>
</dbReference>
<feature type="chain" id="PRO_5017354996" evidence="2">
    <location>
        <begin position="19"/>
        <end position="437"/>
    </location>
</feature>
<sequence>MKILHPLSCLLSLSLVVAIRPGHPKHSTWMLESVIARGEGINPADGLLGVIQKGLFQQALRAAIAQSSDPGEIAKWTDYHRRSVEANMEDLLNATASSRDLSLDRLCIGRSIMEMNLDGPLHRSVLKALRKSLDLQFRNDNSGFWYFVDPPPPYPPYGNLSYSDGMYGFAPFATFYGLTYGDPHVNLDAALLQLELLYNQSIEPSTGLIKHGYDASREAPWAHPITGASPIVWGRSLAWYLIGTVDTLQIIADHPDALQQDETAQRILDIFQRLARATVDAVQDSARRTGRYAVWQVMDRPGEPGNFVEASASAMVAYVLAKGARLGYLPGSRSAEMAVASSYLRVQARSRAQAEARYQDVVAVARALYQDVLEYFVVRRQEDDSLDFLGTSIIASLHEEKPYYEYYTHRAVTTNSLIGTSAFVLASLEMEQAASDR</sequence>
<dbReference type="Proteomes" id="UP000215305">
    <property type="component" value="Unassembled WGS sequence"/>
</dbReference>
<dbReference type="GeneID" id="38123750"/>
<dbReference type="InterPro" id="IPR008928">
    <property type="entry name" value="6-hairpin_glycosidase_sf"/>
</dbReference>
<dbReference type="InterPro" id="IPR010905">
    <property type="entry name" value="Glyco_hydro_88"/>
</dbReference>
<dbReference type="SUPFAM" id="SSF48208">
    <property type="entry name" value="Six-hairpin glycosidases"/>
    <property type="match status" value="1"/>
</dbReference>
<dbReference type="InterPro" id="IPR012341">
    <property type="entry name" value="6hp_glycosidase-like_sf"/>
</dbReference>
<dbReference type="OrthoDB" id="540611at2759"/>
<accession>A0A397GYK6</accession>
<dbReference type="Pfam" id="PF07470">
    <property type="entry name" value="Glyco_hydro_88"/>
    <property type="match status" value="1"/>
</dbReference>
<dbReference type="InterPro" id="IPR052043">
    <property type="entry name" value="PolySaccharide_Degr_Enz"/>
</dbReference>
<evidence type="ECO:0000313" key="3">
    <source>
        <dbReference type="EMBL" id="RHZ55737.1"/>
    </source>
</evidence>
<keyword evidence="4" id="KW-1185">Reference proteome</keyword>